<proteinExistence type="predicted"/>
<feature type="transmembrane region" description="Helical" evidence="1">
    <location>
        <begin position="202"/>
        <end position="223"/>
    </location>
</feature>
<dbReference type="AlphaFoldDB" id="A0A7K1LJR7"/>
<organism evidence="2 3">
    <name type="scientific">Rothia koreensis</name>
    <dbReference type="NCBI Taxonomy" id="592378"/>
    <lineage>
        <taxon>Bacteria</taxon>
        <taxon>Bacillati</taxon>
        <taxon>Actinomycetota</taxon>
        <taxon>Actinomycetes</taxon>
        <taxon>Micrococcales</taxon>
        <taxon>Micrococcaceae</taxon>
        <taxon>Rothia</taxon>
    </lineage>
</organism>
<keyword evidence="1" id="KW-0472">Membrane</keyword>
<feature type="transmembrane region" description="Helical" evidence="1">
    <location>
        <begin position="76"/>
        <end position="97"/>
    </location>
</feature>
<dbReference type="OrthoDB" id="5192631at2"/>
<feature type="transmembrane region" description="Helical" evidence="1">
    <location>
        <begin position="167"/>
        <end position="190"/>
    </location>
</feature>
<gene>
    <name evidence="2" type="ORF">GMA10_09085</name>
</gene>
<comment type="caution">
    <text evidence="2">The sequence shown here is derived from an EMBL/GenBank/DDBJ whole genome shotgun (WGS) entry which is preliminary data.</text>
</comment>
<feature type="transmembrane region" description="Helical" evidence="1">
    <location>
        <begin position="109"/>
        <end position="128"/>
    </location>
</feature>
<sequence>MATLEDWTKAHRSWVDDFVLSLRSAGATSEEIADRLSAVHAQCDDVDRFPEDEYGDAESYVRSLGFEPKSTEKRGILHIALPVVVQVLLLLVGSYAIRDWITGTDLVVNMGTLICWIVLVALVGVTTATTAWGSTAIYNAWVFGIVFGIAIVMGVAGAVLSRADLPMVFSGTPVLLAVVAILGVLAIAVTSTLRLKRSTSPLVLAVFWVIPLFMAIDAGFTALNA</sequence>
<evidence type="ECO:0000256" key="1">
    <source>
        <dbReference type="SAM" id="Phobius"/>
    </source>
</evidence>
<name>A0A7K1LJR7_9MICC</name>
<dbReference type="RefSeq" id="WP_129315930.1">
    <property type="nucleotide sequence ID" value="NZ_NOIQ01000014.1"/>
</dbReference>
<dbReference type="EMBL" id="WOGT01000005">
    <property type="protein sequence ID" value="MUN55360.1"/>
    <property type="molecule type" value="Genomic_DNA"/>
</dbReference>
<evidence type="ECO:0000313" key="3">
    <source>
        <dbReference type="Proteomes" id="UP000462152"/>
    </source>
</evidence>
<keyword evidence="3" id="KW-1185">Reference proteome</keyword>
<keyword evidence="1" id="KW-0812">Transmembrane</keyword>
<reference evidence="2 3" key="1">
    <citation type="submission" date="2019-12" db="EMBL/GenBank/DDBJ databases">
        <authorList>
            <person name="Li J."/>
            <person name="Shi Y."/>
            <person name="Xu G."/>
            <person name="Xiao D."/>
            <person name="Ran X."/>
        </authorList>
    </citation>
    <scope>NUCLEOTIDE SEQUENCE [LARGE SCALE GENOMIC DNA]</scope>
    <source>
        <strain evidence="2 3">JCM 15915</strain>
    </source>
</reference>
<evidence type="ECO:0000313" key="2">
    <source>
        <dbReference type="EMBL" id="MUN55360.1"/>
    </source>
</evidence>
<protein>
    <submittedName>
        <fullName evidence="2">Uncharacterized protein</fullName>
    </submittedName>
</protein>
<dbReference type="Proteomes" id="UP000462152">
    <property type="component" value="Unassembled WGS sequence"/>
</dbReference>
<keyword evidence="1" id="KW-1133">Transmembrane helix</keyword>
<feature type="transmembrane region" description="Helical" evidence="1">
    <location>
        <begin position="140"/>
        <end position="161"/>
    </location>
</feature>
<accession>A0A7K1LJR7</accession>